<dbReference type="Proteomes" id="UP001204953">
    <property type="component" value="Unassembled WGS sequence"/>
</dbReference>
<keyword evidence="2" id="KW-1133">Transmembrane helix</keyword>
<feature type="region of interest" description="Disordered" evidence="1">
    <location>
        <begin position="239"/>
        <end position="262"/>
    </location>
</feature>
<feature type="non-terminal residue" evidence="3">
    <location>
        <position position="323"/>
    </location>
</feature>
<accession>A0AAE3GXA9</accession>
<dbReference type="EMBL" id="JAMZMM010000592">
    <property type="protein sequence ID" value="MCP2732416.1"/>
    <property type="molecule type" value="Genomic_DNA"/>
</dbReference>
<feature type="region of interest" description="Disordered" evidence="1">
    <location>
        <begin position="162"/>
        <end position="181"/>
    </location>
</feature>
<organism evidence="3 4">
    <name type="scientific">Limnofasciculus baicalensis BBK-W-15</name>
    <dbReference type="NCBI Taxonomy" id="2699891"/>
    <lineage>
        <taxon>Bacteria</taxon>
        <taxon>Bacillati</taxon>
        <taxon>Cyanobacteriota</taxon>
        <taxon>Cyanophyceae</taxon>
        <taxon>Coleofasciculales</taxon>
        <taxon>Coleofasciculaceae</taxon>
        <taxon>Limnofasciculus</taxon>
        <taxon>Limnofasciculus baicalensis</taxon>
    </lineage>
</organism>
<reference evidence="3" key="1">
    <citation type="submission" date="2022-06" db="EMBL/GenBank/DDBJ databases">
        <title>New cyanobacteria of genus Symplocastrum in benthos of Lake Baikal.</title>
        <authorList>
            <person name="Sorokovikova E."/>
            <person name="Tikhonova I."/>
            <person name="Krasnopeev A."/>
            <person name="Evseev P."/>
            <person name="Gladkikh A."/>
            <person name="Belykh O."/>
        </authorList>
    </citation>
    <scope>NUCLEOTIDE SEQUENCE</scope>
    <source>
        <strain evidence="3">BBK-W-15</strain>
    </source>
</reference>
<feature type="transmembrane region" description="Helical" evidence="2">
    <location>
        <begin position="20"/>
        <end position="44"/>
    </location>
</feature>
<evidence type="ECO:0000256" key="2">
    <source>
        <dbReference type="SAM" id="Phobius"/>
    </source>
</evidence>
<feature type="compositionally biased region" description="Polar residues" evidence="1">
    <location>
        <begin position="247"/>
        <end position="261"/>
    </location>
</feature>
<comment type="caution">
    <text evidence="3">The sequence shown here is derived from an EMBL/GenBank/DDBJ whole genome shotgun (WGS) entry which is preliminary data.</text>
</comment>
<evidence type="ECO:0000256" key="1">
    <source>
        <dbReference type="SAM" id="MobiDB-lite"/>
    </source>
</evidence>
<sequence length="323" mass="35445">MTKLDQLHRKLNSMISRKFFHKVAASVAVTGMILSIVIDIAGAATRLKNGDTVNGFIQTNSPSFRYRNQSLRNSPFQNAAGEEYIFNSKRGDTIQVTVEVEDGSTLLPILVLTSSQTGNQVAYNDKTRSLSYKVTADGEYRLLILGQNNTRGRYTVAISGITGDTTAQTPQPTSTPSNDPRRLLLQNEYGLTLLDKCPATTDKLVVANFPEYGQTYTYCGNPNRFLRAGQYTYDLASGDLKPGAPATTGSNPSTPPVTATTDPRRLLLQNEYGLTLLDKCPTITDKLVVANFPEYGQTYTYCGNPNRFLRAGQYTYDLASGDL</sequence>
<feature type="compositionally biased region" description="Low complexity" evidence="1">
    <location>
        <begin position="165"/>
        <end position="177"/>
    </location>
</feature>
<gene>
    <name evidence="3" type="ORF">NJ959_28700</name>
</gene>
<dbReference type="Gene3D" id="2.60.120.380">
    <property type="match status" value="1"/>
</dbReference>
<evidence type="ECO:0000313" key="3">
    <source>
        <dbReference type="EMBL" id="MCP2732416.1"/>
    </source>
</evidence>
<protein>
    <recommendedName>
        <fullName evidence="5">Peptidase C-terminal archaeal/bacterial domain-containing protein</fullName>
    </recommendedName>
</protein>
<keyword evidence="2" id="KW-0812">Transmembrane</keyword>
<keyword evidence="2" id="KW-0472">Membrane</keyword>
<dbReference type="RefSeq" id="WP_254015129.1">
    <property type="nucleotide sequence ID" value="NZ_JAMZMM010000592.1"/>
</dbReference>
<evidence type="ECO:0000313" key="4">
    <source>
        <dbReference type="Proteomes" id="UP001204953"/>
    </source>
</evidence>
<evidence type="ECO:0008006" key="5">
    <source>
        <dbReference type="Google" id="ProtNLM"/>
    </source>
</evidence>
<name>A0AAE3GXA9_9CYAN</name>
<keyword evidence="4" id="KW-1185">Reference proteome</keyword>
<proteinExistence type="predicted"/>
<dbReference type="AlphaFoldDB" id="A0AAE3GXA9"/>